<feature type="compositionally biased region" description="Polar residues" evidence="2">
    <location>
        <begin position="379"/>
        <end position="392"/>
    </location>
</feature>
<evidence type="ECO:0000313" key="3">
    <source>
        <dbReference type="EMBL" id="KAG8231592.1"/>
    </source>
</evidence>
<accession>A0A8K0P3C7</accession>
<feature type="coiled-coil region" evidence="1">
    <location>
        <begin position="12"/>
        <end position="46"/>
    </location>
</feature>
<evidence type="ECO:0000256" key="1">
    <source>
        <dbReference type="SAM" id="Coils"/>
    </source>
</evidence>
<reference evidence="3" key="2">
    <citation type="submission" date="2017-10" db="EMBL/GenBank/DDBJ databases">
        <title>Ladona fulva Genome sequencing and assembly.</title>
        <authorList>
            <person name="Murali S."/>
            <person name="Richards S."/>
            <person name="Bandaranaike D."/>
            <person name="Bellair M."/>
            <person name="Blankenburg K."/>
            <person name="Chao H."/>
            <person name="Dinh H."/>
            <person name="Doddapaneni H."/>
            <person name="Dugan-Rocha S."/>
            <person name="Elkadiri S."/>
            <person name="Gnanaolivu R."/>
            <person name="Hernandez B."/>
            <person name="Skinner E."/>
            <person name="Javaid M."/>
            <person name="Lee S."/>
            <person name="Li M."/>
            <person name="Ming W."/>
            <person name="Munidasa M."/>
            <person name="Muniz J."/>
            <person name="Nguyen L."/>
            <person name="Hughes D."/>
            <person name="Osuji N."/>
            <person name="Pu L.-L."/>
            <person name="Puazo M."/>
            <person name="Qu C."/>
            <person name="Quiroz J."/>
            <person name="Raj R."/>
            <person name="Weissenberger G."/>
            <person name="Xin Y."/>
            <person name="Zou X."/>
            <person name="Han Y."/>
            <person name="Worley K."/>
            <person name="Muzny D."/>
            <person name="Gibbs R."/>
        </authorList>
    </citation>
    <scope>NUCLEOTIDE SEQUENCE</scope>
    <source>
        <strain evidence="3">Sampled in the wild</strain>
    </source>
</reference>
<proteinExistence type="predicted"/>
<gene>
    <name evidence="3" type="ORF">J437_LFUL012284</name>
</gene>
<feature type="coiled-coil region" evidence="1">
    <location>
        <begin position="71"/>
        <end position="112"/>
    </location>
</feature>
<evidence type="ECO:0000313" key="4">
    <source>
        <dbReference type="Proteomes" id="UP000792457"/>
    </source>
</evidence>
<feature type="compositionally biased region" description="Basic and acidic residues" evidence="2">
    <location>
        <begin position="451"/>
        <end position="460"/>
    </location>
</feature>
<protein>
    <submittedName>
        <fullName evidence="3">Uncharacterized protein</fullName>
    </submittedName>
</protein>
<keyword evidence="4" id="KW-1185">Reference proteome</keyword>
<sequence length="507" mass="59241">MEKKGDSEIAIENKLQSVIDHLNKENASLKENVSDLEIMILDLRNKMEDNTCLAEKYESLLNSESKCKIKNEQLMIENSKLKEEKEQLKNELLSLSNETRDLKEKIAQFKLEEEIQAMSSDLGNMCLGSFKVEKSEISLQCDMINELHEKKLSDLRQMLDETKANLLMEKDSKKMLEEEKNDEIMHLQNALKAFLQEKCQGQEEMKNLESERAKLEEKINCLESEVKESNKALREMIKEKRQEDDQNKSKVFEGSEKLLEVLKEELEKKGETIQRLLEDNQSIRDVVLEKERELQSFSENHEKQFKHYESLVSKLREDIEMHNREEMRLRSLLQIGTPNKYEKSYLNVSSELSQLKKQLSAELCRDCSVKVLPMEKKNSSLSDVRGTVSNENMAPIGRTRRRSKSQPSYSLVDYCEYDDDSDFELEKKPRGRNRRNRAERTFTGMEANLNESERSDEPGEPKTPFSKSRRLLNPKDGSTFLDLKEHVPILPRTPADVIKRMLRPRKH</sequence>
<comment type="caution">
    <text evidence="3">The sequence shown here is derived from an EMBL/GenBank/DDBJ whole genome shotgun (WGS) entry which is preliminary data.</text>
</comment>
<name>A0A8K0P3C7_LADFU</name>
<evidence type="ECO:0000256" key="2">
    <source>
        <dbReference type="SAM" id="MobiDB-lite"/>
    </source>
</evidence>
<reference evidence="3" key="1">
    <citation type="submission" date="2013-04" db="EMBL/GenBank/DDBJ databases">
        <authorList>
            <person name="Qu J."/>
            <person name="Murali S.C."/>
            <person name="Bandaranaike D."/>
            <person name="Bellair M."/>
            <person name="Blankenburg K."/>
            <person name="Chao H."/>
            <person name="Dinh H."/>
            <person name="Doddapaneni H."/>
            <person name="Downs B."/>
            <person name="Dugan-Rocha S."/>
            <person name="Elkadiri S."/>
            <person name="Gnanaolivu R.D."/>
            <person name="Hernandez B."/>
            <person name="Javaid M."/>
            <person name="Jayaseelan J.C."/>
            <person name="Lee S."/>
            <person name="Li M."/>
            <person name="Ming W."/>
            <person name="Munidasa M."/>
            <person name="Muniz J."/>
            <person name="Nguyen L."/>
            <person name="Ongeri F."/>
            <person name="Osuji N."/>
            <person name="Pu L.-L."/>
            <person name="Puazo M."/>
            <person name="Qu C."/>
            <person name="Quiroz J."/>
            <person name="Raj R."/>
            <person name="Weissenberger G."/>
            <person name="Xin Y."/>
            <person name="Zou X."/>
            <person name="Han Y."/>
            <person name="Richards S."/>
            <person name="Worley K."/>
            <person name="Muzny D."/>
            <person name="Gibbs R."/>
        </authorList>
    </citation>
    <scope>NUCLEOTIDE SEQUENCE</scope>
    <source>
        <strain evidence="3">Sampled in the wild</strain>
    </source>
</reference>
<keyword evidence="1" id="KW-0175">Coiled coil</keyword>
<dbReference type="AlphaFoldDB" id="A0A8K0P3C7"/>
<feature type="region of interest" description="Disordered" evidence="2">
    <location>
        <begin position="426"/>
        <end position="482"/>
    </location>
</feature>
<feature type="region of interest" description="Disordered" evidence="2">
    <location>
        <begin position="378"/>
        <end position="407"/>
    </location>
</feature>
<organism evidence="3 4">
    <name type="scientific">Ladona fulva</name>
    <name type="common">Scarce chaser dragonfly</name>
    <name type="synonym">Libellula fulva</name>
    <dbReference type="NCBI Taxonomy" id="123851"/>
    <lineage>
        <taxon>Eukaryota</taxon>
        <taxon>Metazoa</taxon>
        <taxon>Ecdysozoa</taxon>
        <taxon>Arthropoda</taxon>
        <taxon>Hexapoda</taxon>
        <taxon>Insecta</taxon>
        <taxon>Pterygota</taxon>
        <taxon>Palaeoptera</taxon>
        <taxon>Odonata</taxon>
        <taxon>Epiprocta</taxon>
        <taxon>Anisoptera</taxon>
        <taxon>Libelluloidea</taxon>
        <taxon>Libellulidae</taxon>
        <taxon>Ladona</taxon>
    </lineage>
</organism>
<dbReference type="Proteomes" id="UP000792457">
    <property type="component" value="Unassembled WGS sequence"/>
</dbReference>
<feature type="coiled-coil region" evidence="1">
    <location>
        <begin position="145"/>
        <end position="325"/>
    </location>
</feature>
<dbReference type="EMBL" id="KZ308561">
    <property type="protein sequence ID" value="KAG8231592.1"/>
    <property type="molecule type" value="Genomic_DNA"/>
</dbReference>